<evidence type="ECO:0008006" key="3">
    <source>
        <dbReference type="Google" id="ProtNLM"/>
    </source>
</evidence>
<evidence type="ECO:0000313" key="1">
    <source>
        <dbReference type="EMBL" id="MQY04535.1"/>
    </source>
</evidence>
<dbReference type="EMBL" id="WEGH01000002">
    <property type="protein sequence ID" value="MQY04535.1"/>
    <property type="molecule type" value="Genomic_DNA"/>
</dbReference>
<gene>
    <name evidence="1" type="ORF">ACRB68_25900</name>
</gene>
<sequence>MSLQPTHTTGNTPAMPTRFALYGHAPALSATGTTFRMQEWQDSLTARELIEPRGGQVVIRYYDLEPEGRSRFHRDPWGQRPQARALLDALTIPIFDAVIITKITTRTFGGSCLWNVAALLHHYGKQLWIGDLAGPLDPTAPAHVLLMKILGGACPDGGGA</sequence>
<dbReference type="Proteomes" id="UP000487268">
    <property type="component" value="Unassembled WGS sequence"/>
</dbReference>
<keyword evidence="2" id="KW-1185">Reference proteome</keyword>
<protein>
    <recommendedName>
        <fullName evidence="3">Resolvase/invertase-type recombinase catalytic domain-containing protein</fullName>
    </recommendedName>
</protein>
<accession>A0A7K0BTL8</accession>
<comment type="caution">
    <text evidence="1">The sequence shown here is derived from an EMBL/GenBank/DDBJ whole genome shotgun (WGS) entry which is preliminary data.</text>
</comment>
<dbReference type="AlphaFoldDB" id="A0A7K0BTL8"/>
<reference evidence="1 2" key="1">
    <citation type="submission" date="2019-10" db="EMBL/GenBank/DDBJ databases">
        <title>Actinomadura rubteroloni sp. nov. and Actinomadura macrotermitis sp. nov., isolated from the gut of fungus growing-termite Macrotermes natalensis.</title>
        <authorList>
            <person name="Benndorf R."/>
            <person name="Martin K."/>
            <person name="Kuefner M."/>
            <person name="De Beer W."/>
            <person name="Kaster A.-K."/>
            <person name="Vollmers J."/>
            <person name="Poulsen M."/>
            <person name="Beemelmanns C."/>
        </authorList>
    </citation>
    <scope>NUCLEOTIDE SEQUENCE [LARGE SCALE GENOMIC DNA]</scope>
    <source>
        <strain evidence="1 2">RB68</strain>
    </source>
</reference>
<name>A0A7K0BTL8_9ACTN</name>
<evidence type="ECO:0000313" key="2">
    <source>
        <dbReference type="Proteomes" id="UP000487268"/>
    </source>
</evidence>
<dbReference type="RefSeq" id="WP_235959371.1">
    <property type="nucleotide sequence ID" value="NZ_WEGH01000002.1"/>
</dbReference>
<organism evidence="1 2">
    <name type="scientific">Actinomadura macrotermitis</name>
    <dbReference type="NCBI Taxonomy" id="2585200"/>
    <lineage>
        <taxon>Bacteria</taxon>
        <taxon>Bacillati</taxon>
        <taxon>Actinomycetota</taxon>
        <taxon>Actinomycetes</taxon>
        <taxon>Streptosporangiales</taxon>
        <taxon>Thermomonosporaceae</taxon>
        <taxon>Actinomadura</taxon>
    </lineage>
</organism>
<proteinExistence type="predicted"/>